<protein>
    <submittedName>
        <fullName evidence="1">Uncharacterized protein</fullName>
    </submittedName>
</protein>
<gene>
    <name evidence="1" type="ORF">GCM10009759_28050</name>
</gene>
<proteinExistence type="predicted"/>
<keyword evidence="2" id="KW-1185">Reference proteome</keyword>
<dbReference type="EMBL" id="BAAANS010000016">
    <property type="protein sequence ID" value="GAA2097703.1"/>
    <property type="molecule type" value="Genomic_DNA"/>
</dbReference>
<organism evidence="1 2">
    <name type="scientific">Kitasatospora saccharophila</name>
    <dbReference type="NCBI Taxonomy" id="407973"/>
    <lineage>
        <taxon>Bacteria</taxon>
        <taxon>Bacillati</taxon>
        <taxon>Actinomycetota</taxon>
        <taxon>Actinomycetes</taxon>
        <taxon>Kitasatosporales</taxon>
        <taxon>Streptomycetaceae</taxon>
        <taxon>Kitasatospora</taxon>
    </lineage>
</organism>
<reference evidence="1 2" key="1">
    <citation type="journal article" date="2019" name="Int. J. Syst. Evol. Microbiol.">
        <title>The Global Catalogue of Microorganisms (GCM) 10K type strain sequencing project: providing services to taxonomists for standard genome sequencing and annotation.</title>
        <authorList>
            <consortium name="The Broad Institute Genomics Platform"/>
            <consortium name="The Broad Institute Genome Sequencing Center for Infectious Disease"/>
            <person name="Wu L."/>
            <person name="Ma J."/>
        </authorList>
    </citation>
    <scope>NUCLEOTIDE SEQUENCE [LARGE SCALE GENOMIC DNA]</scope>
    <source>
        <strain evidence="1 2">JCM 14559</strain>
    </source>
</reference>
<sequence length="663" mass="70288">MTGVPTQLTVADLVLDSLRSGGGPVPDDADLPFFRLGALGPVLGDFLPTHPAVAGGSAPMSGVWAPVLGLLAGTPGTPGMAANLRTLKDVLGRFEQAVRDKDQLALLAMKDDLRGLPDVVTALQGQFASISGLRSTLKDAILKTRPRPKARPAGTWVPRDTVHAHRTGTFWHALREKAAASGDPRIRAFGLGATAGYAGALCGNPFVNGVVGSPYRTHWWRHRWVSHHVDAWVWGYYRTRERVRAAGQEIVFPAGTGGRVPLPPCGTWDDIAGSELQDRFAIGGITPDLVLNAVRDGVPLTGFLPPELLTLWLDSYHDAVGDPPSPGVDGPGLDGAYAMTWLTTWITSSAALLGSTPPHRIQEPDACGDRPDWVEVDGSVVVGGTSVPQPPVTQPDPSVPEIASAIAAAILAVAEYLLAGLAAAAALIWAAVELLDDATDPGWENLRCQAGWTDSFLARLENAFHDLLSTSGLGPPYAVQLAHNEIQFQTWGTIVPPDSALGTCRSPSAQEGDGYPAALWTPVAPDESNWPKYPTEPLERPVQMSYPEGPWWPLHFVDGFTFTDAGPGAVPRFPSTQNNPLAAPAGGKPTVLDAAEWQLRMQRAEANGSPQGAFGNAVDVAVALIGSPTTQLLDWDLDGDRGIGWPTWVFQDAAGHPGPVVRE</sequence>
<evidence type="ECO:0000313" key="1">
    <source>
        <dbReference type="EMBL" id="GAA2097703.1"/>
    </source>
</evidence>
<accession>A0ABN2WTG9</accession>
<name>A0ABN2WTG9_9ACTN</name>
<evidence type="ECO:0000313" key="2">
    <source>
        <dbReference type="Proteomes" id="UP001500897"/>
    </source>
</evidence>
<comment type="caution">
    <text evidence="1">The sequence shown here is derived from an EMBL/GenBank/DDBJ whole genome shotgun (WGS) entry which is preliminary data.</text>
</comment>
<dbReference type="RefSeq" id="WP_344552355.1">
    <property type="nucleotide sequence ID" value="NZ_BAAANS010000016.1"/>
</dbReference>
<dbReference type="Proteomes" id="UP001500897">
    <property type="component" value="Unassembled WGS sequence"/>
</dbReference>